<gene>
    <name evidence="3" type="ORF">C1I98_00475</name>
</gene>
<proteinExistence type="inferred from homology"/>
<evidence type="ECO:0000256" key="1">
    <source>
        <dbReference type="ARBA" id="ARBA00008791"/>
    </source>
</evidence>
<comment type="similarity">
    <text evidence="1">Belongs to the universal stress protein A family.</text>
</comment>
<reference evidence="3 4" key="1">
    <citation type="submission" date="2018-01" db="EMBL/GenBank/DDBJ databases">
        <title>Draft genome sequence of Sphaerisporangium sp. 7K107.</title>
        <authorList>
            <person name="Sahin N."/>
            <person name="Saygin H."/>
            <person name="Ay H."/>
        </authorList>
    </citation>
    <scope>NUCLEOTIDE SEQUENCE [LARGE SCALE GENOMIC DNA]</scope>
    <source>
        <strain evidence="3 4">7K107</strain>
    </source>
</reference>
<dbReference type="InterPro" id="IPR006015">
    <property type="entry name" value="Universal_stress_UspA"/>
</dbReference>
<dbReference type="SUPFAM" id="SSF52402">
    <property type="entry name" value="Adenine nucleotide alpha hydrolases-like"/>
    <property type="match status" value="2"/>
</dbReference>
<sequence length="294" mass="30399">MTKPHGVVVGYDGSDFAMQALDWAMDEAEPRRLPLTVAHAWEWPYGTAAPGAKEHLRKAAEHVLEHGAHRARASSSIGDVRAELREGPAADLLIELSGRADLVVVGSRGLGRVATTLLGSVAVQVARHAACPVVVVRGPGPLPVSGRRGPVVLALGEEPHDAELAFAFGEAELRQVPLLAVHAKTPPLMAWGPAMAPVPDVEATVQAGEQAMTERLAPWRSAHPGVRVETRFAACSPVEAVQAAAGTASLLVVGHGAARLGGVPKAALRHAPCPVAVVGAASITAAGERLNARA</sequence>
<comment type="caution">
    <text evidence="3">The sequence shown here is derived from an EMBL/GenBank/DDBJ whole genome shotgun (WGS) entry which is preliminary data.</text>
</comment>
<dbReference type="PANTHER" id="PTHR46553">
    <property type="entry name" value="ADENINE NUCLEOTIDE ALPHA HYDROLASES-LIKE SUPERFAMILY PROTEIN"/>
    <property type="match status" value="1"/>
</dbReference>
<feature type="domain" description="UspA" evidence="2">
    <location>
        <begin position="151"/>
        <end position="278"/>
    </location>
</feature>
<evidence type="ECO:0000259" key="2">
    <source>
        <dbReference type="Pfam" id="PF00582"/>
    </source>
</evidence>
<evidence type="ECO:0000313" key="3">
    <source>
        <dbReference type="EMBL" id="PZG57034.1"/>
    </source>
</evidence>
<evidence type="ECO:0000313" key="4">
    <source>
        <dbReference type="Proteomes" id="UP000248544"/>
    </source>
</evidence>
<dbReference type="PANTHER" id="PTHR46553:SF3">
    <property type="entry name" value="ADENINE NUCLEOTIDE ALPHA HYDROLASES-LIKE SUPERFAMILY PROTEIN"/>
    <property type="match status" value="1"/>
</dbReference>
<accession>A0A2W2J697</accession>
<dbReference type="Proteomes" id="UP000248544">
    <property type="component" value="Unassembled WGS sequence"/>
</dbReference>
<dbReference type="InterPro" id="IPR006016">
    <property type="entry name" value="UspA"/>
</dbReference>
<organism evidence="3 4">
    <name type="scientific">Spongiactinospora gelatinilytica</name>
    <dbReference type="NCBI Taxonomy" id="2666298"/>
    <lineage>
        <taxon>Bacteria</taxon>
        <taxon>Bacillati</taxon>
        <taxon>Actinomycetota</taxon>
        <taxon>Actinomycetes</taxon>
        <taxon>Streptosporangiales</taxon>
        <taxon>Streptosporangiaceae</taxon>
        <taxon>Spongiactinospora</taxon>
    </lineage>
</organism>
<dbReference type="EMBL" id="POUA01000002">
    <property type="protein sequence ID" value="PZG57034.1"/>
    <property type="molecule type" value="Genomic_DNA"/>
</dbReference>
<dbReference type="PRINTS" id="PR01438">
    <property type="entry name" value="UNVRSLSTRESS"/>
</dbReference>
<dbReference type="Gene3D" id="3.40.50.620">
    <property type="entry name" value="HUPs"/>
    <property type="match status" value="2"/>
</dbReference>
<keyword evidence="4" id="KW-1185">Reference proteome</keyword>
<feature type="domain" description="UspA" evidence="2">
    <location>
        <begin position="7"/>
        <end position="137"/>
    </location>
</feature>
<name>A0A2W2J697_9ACTN</name>
<dbReference type="RefSeq" id="WP_111165070.1">
    <property type="nucleotide sequence ID" value="NZ_POUA01000002.1"/>
</dbReference>
<dbReference type="AlphaFoldDB" id="A0A2W2J697"/>
<dbReference type="InterPro" id="IPR014729">
    <property type="entry name" value="Rossmann-like_a/b/a_fold"/>
</dbReference>
<protein>
    <recommendedName>
        <fullName evidence="2">UspA domain-containing protein</fullName>
    </recommendedName>
</protein>
<dbReference type="Pfam" id="PF00582">
    <property type="entry name" value="Usp"/>
    <property type="match status" value="2"/>
</dbReference>